<protein>
    <submittedName>
        <fullName evidence="2">Uncharacterized protein</fullName>
    </submittedName>
</protein>
<feature type="region of interest" description="Disordered" evidence="1">
    <location>
        <begin position="25"/>
        <end position="51"/>
    </location>
</feature>
<accession>A0A9Q3CDT3</accession>
<name>A0A9Q3CDT3_9BASI</name>
<keyword evidence="3" id="KW-1185">Reference proteome</keyword>
<dbReference type="EMBL" id="AVOT02006153">
    <property type="protein sequence ID" value="MBW0480887.1"/>
    <property type="molecule type" value="Genomic_DNA"/>
</dbReference>
<dbReference type="AlphaFoldDB" id="A0A9Q3CDT3"/>
<feature type="compositionally biased region" description="Polar residues" evidence="1">
    <location>
        <begin position="29"/>
        <end position="40"/>
    </location>
</feature>
<comment type="caution">
    <text evidence="2">The sequence shown here is derived from an EMBL/GenBank/DDBJ whole genome shotgun (WGS) entry which is preliminary data.</text>
</comment>
<evidence type="ECO:0000256" key="1">
    <source>
        <dbReference type="SAM" id="MobiDB-lite"/>
    </source>
</evidence>
<sequence length="110" mass="12535">MASRPKFALRFGLMSVRSHRSPARHFYQTGKNSPQSNLIMSPSPARRNGEPPPLLMEEIKNAKKTHQNVESMSGVDIEMDTDEAIDYSKRFLGMMEELAERINSIEKKVN</sequence>
<evidence type="ECO:0000313" key="3">
    <source>
        <dbReference type="Proteomes" id="UP000765509"/>
    </source>
</evidence>
<evidence type="ECO:0000313" key="2">
    <source>
        <dbReference type="EMBL" id="MBW0480887.1"/>
    </source>
</evidence>
<gene>
    <name evidence="2" type="ORF">O181_020602</name>
</gene>
<dbReference type="Proteomes" id="UP000765509">
    <property type="component" value="Unassembled WGS sequence"/>
</dbReference>
<reference evidence="2" key="1">
    <citation type="submission" date="2021-03" db="EMBL/GenBank/DDBJ databases">
        <title>Draft genome sequence of rust myrtle Austropuccinia psidii MF-1, a brazilian biotype.</title>
        <authorList>
            <person name="Quecine M.C."/>
            <person name="Pachon D.M.R."/>
            <person name="Bonatelli M.L."/>
            <person name="Correr F.H."/>
            <person name="Franceschini L.M."/>
            <person name="Leite T.F."/>
            <person name="Margarido G.R.A."/>
            <person name="Almeida C.A."/>
            <person name="Ferrarezi J.A."/>
            <person name="Labate C.A."/>
        </authorList>
    </citation>
    <scope>NUCLEOTIDE SEQUENCE</scope>
    <source>
        <strain evidence="2">MF-1</strain>
    </source>
</reference>
<organism evidence="2 3">
    <name type="scientific">Austropuccinia psidii MF-1</name>
    <dbReference type="NCBI Taxonomy" id="1389203"/>
    <lineage>
        <taxon>Eukaryota</taxon>
        <taxon>Fungi</taxon>
        <taxon>Dikarya</taxon>
        <taxon>Basidiomycota</taxon>
        <taxon>Pucciniomycotina</taxon>
        <taxon>Pucciniomycetes</taxon>
        <taxon>Pucciniales</taxon>
        <taxon>Sphaerophragmiaceae</taxon>
        <taxon>Austropuccinia</taxon>
    </lineage>
</organism>
<proteinExistence type="predicted"/>